<feature type="compositionally biased region" description="Polar residues" evidence="1">
    <location>
        <begin position="289"/>
        <end position="298"/>
    </location>
</feature>
<feature type="transmembrane region" description="Helical" evidence="2">
    <location>
        <begin position="21"/>
        <end position="39"/>
    </location>
</feature>
<evidence type="ECO:0000313" key="3">
    <source>
        <dbReference type="EMBL" id="KAA8900883.1"/>
    </source>
</evidence>
<dbReference type="InterPro" id="IPR024338">
    <property type="entry name" value="MID1/Yam8"/>
</dbReference>
<keyword evidence="2" id="KW-0812">Transmembrane</keyword>
<name>A0A5J5ER89_9PEZI</name>
<comment type="caution">
    <text evidence="3">The sequence shown here is derived from an EMBL/GenBank/DDBJ whole genome shotgun (WGS) entry which is preliminary data.</text>
</comment>
<reference evidence="3 4" key="1">
    <citation type="submission" date="2019-09" db="EMBL/GenBank/DDBJ databases">
        <title>Draft genome of the ectomycorrhizal ascomycete Sphaerosporella brunnea.</title>
        <authorList>
            <consortium name="DOE Joint Genome Institute"/>
            <person name="Benucci G.M."/>
            <person name="Marozzi G."/>
            <person name="Antonielli L."/>
            <person name="Sanchez S."/>
            <person name="Marco P."/>
            <person name="Wang X."/>
            <person name="Falini L.B."/>
            <person name="Barry K."/>
            <person name="Haridas S."/>
            <person name="Lipzen A."/>
            <person name="Labutti K."/>
            <person name="Grigoriev I.V."/>
            <person name="Murat C."/>
            <person name="Martin F."/>
            <person name="Albertini E."/>
            <person name="Donnini D."/>
            <person name="Bonito G."/>
        </authorList>
    </citation>
    <scope>NUCLEOTIDE SEQUENCE [LARGE SCALE GENOMIC DNA]</scope>
    <source>
        <strain evidence="3 4">Sb_GMNB300</strain>
    </source>
</reference>
<dbReference type="OrthoDB" id="5405745at2759"/>
<sequence>MILLLTSLWQRRGRRKPTLDFAAALLLYTLTIALVPPWVGASELLEGSDETTLGMHRAWTEWASEVLSWIGRGKSVLRSRREEENGVLKKREDDGFAELDDRQVRGNKTVHLTFNTCLQPIWNSSDTSTAPPPLQLFFLELVQQQVARPKCPGQSAIRCGSRRRLCEVDIQFLYLVDTDDSTALFITGNMTDHSSEFGGVDEDPANLKNQSFTPYTMYAQNRNVPSRFKGLGKSYCAVRQLANITPGTILPIARLNRSHRTKSHAYPSPFVPRTSIGTERANSQDRRNCQLSTTSPSALKSRMPWPSNPTLFRRKQLMEFYDNGAQQWWANFTYSSPAGPMQHHQLSCLQPCPDCDDCAAAYKTWLCAVTIPRCMDYSANSHTSPHAHRTLFLNASSNGWQKHPWMPVLDDQEVSQWQQSGGWLGTGNNQSVVLLPQPYGFGCPGEGSRRGDVTCSYLGAVYFLSGLHGI</sequence>
<dbReference type="AlphaFoldDB" id="A0A5J5ER89"/>
<gene>
    <name evidence="3" type="ORF">FN846DRAFT_957873</name>
</gene>
<dbReference type="GO" id="GO:0098703">
    <property type="term" value="P:calcium ion import across plasma membrane"/>
    <property type="evidence" value="ECO:0007669"/>
    <property type="project" value="InterPro"/>
</dbReference>
<dbReference type="GO" id="GO:0005262">
    <property type="term" value="F:calcium channel activity"/>
    <property type="evidence" value="ECO:0007669"/>
    <property type="project" value="InterPro"/>
</dbReference>
<dbReference type="PANTHER" id="PTHR39142">
    <property type="entry name" value="MID1P"/>
    <property type="match status" value="1"/>
</dbReference>
<dbReference type="InParanoid" id="A0A5J5ER89"/>
<keyword evidence="2" id="KW-0472">Membrane</keyword>
<proteinExistence type="predicted"/>
<feature type="region of interest" description="Disordered" evidence="1">
    <location>
        <begin position="281"/>
        <end position="305"/>
    </location>
</feature>
<dbReference type="PANTHER" id="PTHR39142:SF1">
    <property type="entry name" value="AEL197CP"/>
    <property type="match status" value="1"/>
</dbReference>
<keyword evidence="4" id="KW-1185">Reference proteome</keyword>
<dbReference type="FunCoup" id="A0A5J5ER89">
    <property type="interactions" value="38"/>
</dbReference>
<dbReference type="EMBL" id="VXIS01000148">
    <property type="protein sequence ID" value="KAA8900883.1"/>
    <property type="molecule type" value="Genomic_DNA"/>
</dbReference>
<keyword evidence="2" id="KW-1133">Transmembrane helix</keyword>
<accession>A0A5J5ER89</accession>
<organism evidence="3 4">
    <name type="scientific">Sphaerosporella brunnea</name>
    <dbReference type="NCBI Taxonomy" id="1250544"/>
    <lineage>
        <taxon>Eukaryota</taxon>
        <taxon>Fungi</taxon>
        <taxon>Dikarya</taxon>
        <taxon>Ascomycota</taxon>
        <taxon>Pezizomycotina</taxon>
        <taxon>Pezizomycetes</taxon>
        <taxon>Pezizales</taxon>
        <taxon>Pyronemataceae</taxon>
        <taxon>Sphaerosporella</taxon>
    </lineage>
</organism>
<protein>
    <submittedName>
        <fullName evidence="3">Stretch-activated Ca2+-permeable channel component-domain-containing protein</fullName>
    </submittedName>
</protein>
<evidence type="ECO:0000313" key="4">
    <source>
        <dbReference type="Proteomes" id="UP000326924"/>
    </source>
</evidence>
<evidence type="ECO:0000256" key="1">
    <source>
        <dbReference type="SAM" id="MobiDB-lite"/>
    </source>
</evidence>
<dbReference type="Pfam" id="PF12929">
    <property type="entry name" value="Mid1"/>
    <property type="match status" value="2"/>
</dbReference>
<dbReference type="Proteomes" id="UP000326924">
    <property type="component" value="Unassembled WGS sequence"/>
</dbReference>
<evidence type="ECO:0000256" key="2">
    <source>
        <dbReference type="SAM" id="Phobius"/>
    </source>
</evidence>